<evidence type="ECO:0000256" key="1">
    <source>
        <dbReference type="HAMAP-Rule" id="MF_01187"/>
    </source>
</evidence>
<dbReference type="FunFam" id="2.20.25.10:FF:000002">
    <property type="entry name" value="UPF0434 protein YcaR"/>
    <property type="match status" value="1"/>
</dbReference>
<reference evidence="3" key="1">
    <citation type="submission" date="2016-06" db="EMBL/GenBank/DDBJ databases">
        <authorList>
            <person name="Chen W."/>
            <person name="Hasegawa D.K."/>
        </authorList>
    </citation>
    <scope>NUCLEOTIDE SEQUENCE [LARGE SCALE GENOMIC DNA]</scope>
    <source>
        <strain evidence="3">MEAM1</strain>
    </source>
</reference>
<dbReference type="Pfam" id="PF03966">
    <property type="entry name" value="Trm112p"/>
    <property type="match status" value="1"/>
</dbReference>
<protein>
    <recommendedName>
        <fullName evidence="1">UPF0434 protein BA171_04640</fullName>
    </recommendedName>
</protein>
<gene>
    <name evidence="2" type="ORF">BA171_04640</name>
</gene>
<dbReference type="Proteomes" id="UP000216438">
    <property type="component" value="Chromosome"/>
</dbReference>
<dbReference type="PANTHER" id="PTHR33505">
    <property type="entry name" value="ZGC:162634"/>
    <property type="match status" value="1"/>
</dbReference>
<reference evidence="2 3" key="2">
    <citation type="submission" date="2017-09" db="EMBL/GenBank/DDBJ databases">
        <title>The genome of whitefly Bemisia tabaci, a global crop pest, provides novel insights into virus transmission, host adaptation and insecticide resistance.</title>
        <authorList>
            <person name="Kaur N."/>
            <person name="Kliot A."/>
            <person name="Pinheiro P.V."/>
            <person name="Luan J."/>
            <person name="Zheng Y."/>
            <person name="Liu W."/>
            <person name="Sun H."/>
            <person name="Yang X."/>
            <person name="Xu Y."/>
            <person name="Luo Y."/>
            <person name="Kruse A."/>
            <person name="Fisher T.W."/>
            <person name="Nelson D.R."/>
            <person name="Elimelech M."/>
            <person name="MacCoss M."/>
            <person name="Johnson R."/>
            <person name="Cohen E."/>
            <person name="Hunter W.B."/>
            <person name="Brown J.K."/>
            <person name="Jander G."/>
            <person name="Cilia M."/>
            <person name="Douglas A.E."/>
            <person name="Ghanim M."/>
            <person name="Simmons A.M."/>
            <person name="Wintermantel W.M."/>
            <person name="Ling K.-S."/>
            <person name="Fei Z."/>
        </authorList>
    </citation>
    <scope>NUCLEOTIDE SEQUENCE [LARGE SCALE GENOMIC DNA]</scope>
    <source>
        <strain evidence="2 3">MEAM1</strain>
    </source>
</reference>
<dbReference type="PANTHER" id="PTHR33505:SF4">
    <property type="entry name" value="PROTEIN PREY, MITOCHONDRIAL"/>
    <property type="match status" value="1"/>
</dbReference>
<dbReference type="InterPro" id="IPR005651">
    <property type="entry name" value="Trm112-like"/>
</dbReference>
<proteinExistence type="inferred from homology"/>
<name>A0A249DYD7_9ENTR</name>
<dbReference type="RefSeq" id="WP_016857705.1">
    <property type="nucleotide sequence ID" value="NZ_CP016303.1"/>
</dbReference>
<dbReference type="SUPFAM" id="SSF158997">
    <property type="entry name" value="Trm112p-like"/>
    <property type="match status" value="1"/>
</dbReference>
<sequence>MDHHLLEIIACPICNGKLHFDKKNLELICQTDKLAYPIRNGIPVLLESHARDLSSLEKK</sequence>
<evidence type="ECO:0000313" key="2">
    <source>
        <dbReference type="EMBL" id="ASX26369.1"/>
    </source>
</evidence>
<dbReference type="GO" id="GO:0005829">
    <property type="term" value="C:cytosol"/>
    <property type="evidence" value="ECO:0007669"/>
    <property type="project" value="TreeGrafter"/>
</dbReference>
<dbReference type="Gene3D" id="2.20.25.10">
    <property type="match status" value="1"/>
</dbReference>
<dbReference type="HAMAP" id="MF_01187">
    <property type="entry name" value="UPF0434"/>
    <property type="match status" value="1"/>
</dbReference>
<dbReference type="EMBL" id="CP016303">
    <property type="protein sequence ID" value="ASX26369.1"/>
    <property type="molecule type" value="Genomic_DNA"/>
</dbReference>
<organism evidence="2 3">
    <name type="scientific">Candidatus Hamiltonella defensa</name>
    <name type="common">Bemisia tabaci</name>
    <dbReference type="NCBI Taxonomy" id="672795"/>
    <lineage>
        <taxon>Bacteria</taxon>
        <taxon>Pseudomonadati</taxon>
        <taxon>Pseudomonadota</taxon>
        <taxon>Gammaproteobacteria</taxon>
        <taxon>Enterobacterales</taxon>
        <taxon>Enterobacteriaceae</taxon>
        <taxon>aphid secondary symbionts</taxon>
        <taxon>Candidatus Williamhamiltonella</taxon>
    </lineage>
</organism>
<dbReference type="AlphaFoldDB" id="A0A249DYD7"/>
<dbReference type="OrthoDB" id="9812205at2"/>
<comment type="similarity">
    <text evidence="1">Belongs to the UPF0434 family.</text>
</comment>
<evidence type="ECO:0000313" key="3">
    <source>
        <dbReference type="Proteomes" id="UP000216438"/>
    </source>
</evidence>
<accession>A0A249DYD7</accession>